<dbReference type="EMBL" id="BRXU01000001">
    <property type="protein sequence ID" value="GLC48253.1"/>
    <property type="molecule type" value="Genomic_DNA"/>
</dbReference>
<dbReference type="Proteomes" id="UP001165080">
    <property type="component" value="Unassembled WGS sequence"/>
</dbReference>
<dbReference type="GO" id="GO:0046872">
    <property type="term" value="F:metal ion binding"/>
    <property type="evidence" value="ECO:0007669"/>
    <property type="project" value="UniProtKB-KW"/>
</dbReference>
<dbReference type="Pfam" id="PF01435">
    <property type="entry name" value="Peptidase_M48"/>
    <property type="match status" value="1"/>
</dbReference>
<name>A0A9W6EWP9_9CHLO</name>
<keyword evidence="2" id="KW-0645">Protease</keyword>
<evidence type="ECO:0000256" key="3">
    <source>
        <dbReference type="ARBA" id="ARBA00022723"/>
    </source>
</evidence>
<keyword evidence="5" id="KW-0862">Zinc</keyword>
<sequence length="559" mass="57704">MPGRGAFLLEAAACGFRAAFTGNAAARSSPAPSSILASTQATATSAAAAAAAATPTSATSGQATLQLLSVHAAQRLPTGVAASAAAAVAAQETSAVPWVARGLRLWRASGVAAGAAAGPGHSPTTCSAWGRPGTVLTGTWHRSGVHGGAWRPAAAVGSAAAAAGVSGASLGLSRRPLGLLAGAGMRMALPLTPSNMTVAAAAAGAGAAAVVAALAPWAPLAGASAVRSVWRDSRGYEHFQGRGHTWSPNNPRLLYGTAALAVSALAYYLYSLETVPYTGRRHAIMLVSPYREQWMGKMGFEQFKALARADHQLLPDSHPDVQRVARLGRAIAAVAADGGGGGDFEHMRGLQWEFAVINDGMVNAAVLPGGKVIVFSGLLRLLDRNDDELAAVLAHEVGHVLARHPAENMSTLNVWLLINTALRLTLGFALPDVAMYLALILPNSRKNEHEADVIGLRLMARACFDPAAAPSMLDKLNRAEKEMKQGRALGGSLPPFLSTHPLTTDRVKLLEGDLQQAYKLFDESGCGSVRSDLRRGVEAWLGGGWGGLGTDEGGGFRSL</sequence>
<comment type="cofactor">
    <cofactor evidence="1">
        <name>Zn(2+)</name>
        <dbReference type="ChEBI" id="CHEBI:29105"/>
    </cofactor>
</comment>
<protein>
    <recommendedName>
        <fullName evidence="7">Peptidase M48 domain-containing protein</fullName>
    </recommendedName>
</protein>
<evidence type="ECO:0000313" key="8">
    <source>
        <dbReference type="EMBL" id="GLC48253.1"/>
    </source>
</evidence>
<proteinExistence type="predicted"/>
<dbReference type="Gene3D" id="3.30.2010.10">
    <property type="entry name" value="Metalloproteases ('zincins'), catalytic domain"/>
    <property type="match status" value="1"/>
</dbReference>
<keyword evidence="6" id="KW-0482">Metalloprotease</keyword>
<keyword evidence="9" id="KW-1185">Reference proteome</keyword>
<feature type="domain" description="Peptidase M48" evidence="7">
    <location>
        <begin position="347"/>
        <end position="511"/>
    </location>
</feature>
<keyword evidence="4" id="KW-0378">Hydrolase</keyword>
<keyword evidence="3" id="KW-0479">Metal-binding</keyword>
<reference evidence="8 9" key="1">
    <citation type="journal article" date="2023" name="Commun. Biol.">
        <title>Reorganization of the ancestral sex-determining regions during the evolution of trioecy in Pleodorina starrii.</title>
        <authorList>
            <person name="Takahashi K."/>
            <person name="Suzuki S."/>
            <person name="Kawai-Toyooka H."/>
            <person name="Yamamoto K."/>
            <person name="Hamaji T."/>
            <person name="Ootsuki R."/>
            <person name="Yamaguchi H."/>
            <person name="Kawachi M."/>
            <person name="Higashiyama T."/>
            <person name="Nozaki H."/>
        </authorList>
    </citation>
    <scope>NUCLEOTIDE SEQUENCE [LARGE SCALE GENOMIC DNA]</scope>
    <source>
        <strain evidence="8 9">NIES-4479</strain>
    </source>
</reference>
<dbReference type="OrthoDB" id="7464992at2759"/>
<dbReference type="GO" id="GO:0051603">
    <property type="term" value="P:proteolysis involved in protein catabolic process"/>
    <property type="evidence" value="ECO:0007669"/>
    <property type="project" value="TreeGrafter"/>
</dbReference>
<evidence type="ECO:0000313" key="9">
    <source>
        <dbReference type="Proteomes" id="UP001165080"/>
    </source>
</evidence>
<evidence type="ECO:0000256" key="2">
    <source>
        <dbReference type="ARBA" id="ARBA00022670"/>
    </source>
</evidence>
<dbReference type="CDD" id="cd07331">
    <property type="entry name" value="M48C_Oma1_like"/>
    <property type="match status" value="1"/>
</dbReference>
<dbReference type="PANTHER" id="PTHR22726">
    <property type="entry name" value="METALLOENDOPEPTIDASE OMA1"/>
    <property type="match status" value="1"/>
</dbReference>
<evidence type="ECO:0000259" key="7">
    <source>
        <dbReference type="Pfam" id="PF01435"/>
    </source>
</evidence>
<dbReference type="InterPro" id="IPR051156">
    <property type="entry name" value="Mito/Outer_Membr_Metalloprot"/>
</dbReference>
<gene>
    <name evidence="8" type="primary">PLEST000802</name>
    <name evidence="8" type="ORF">PLESTB_000075700</name>
</gene>
<dbReference type="GO" id="GO:0004222">
    <property type="term" value="F:metalloendopeptidase activity"/>
    <property type="evidence" value="ECO:0007669"/>
    <property type="project" value="InterPro"/>
</dbReference>
<evidence type="ECO:0000256" key="1">
    <source>
        <dbReference type="ARBA" id="ARBA00001947"/>
    </source>
</evidence>
<evidence type="ECO:0000256" key="6">
    <source>
        <dbReference type="ARBA" id="ARBA00023049"/>
    </source>
</evidence>
<comment type="caution">
    <text evidence="8">The sequence shown here is derived from an EMBL/GenBank/DDBJ whole genome shotgun (WGS) entry which is preliminary data.</text>
</comment>
<evidence type="ECO:0000256" key="5">
    <source>
        <dbReference type="ARBA" id="ARBA00022833"/>
    </source>
</evidence>
<dbReference type="InterPro" id="IPR001915">
    <property type="entry name" value="Peptidase_M48"/>
</dbReference>
<dbReference type="PANTHER" id="PTHR22726:SF1">
    <property type="entry name" value="METALLOENDOPEPTIDASE OMA1, MITOCHONDRIAL"/>
    <property type="match status" value="1"/>
</dbReference>
<accession>A0A9W6EWP9</accession>
<dbReference type="GO" id="GO:0016020">
    <property type="term" value="C:membrane"/>
    <property type="evidence" value="ECO:0007669"/>
    <property type="project" value="TreeGrafter"/>
</dbReference>
<dbReference type="AlphaFoldDB" id="A0A9W6EWP9"/>
<organism evidence="8 9">
    <name type="scientific">Pleodorina starrii</name>
    <dbReference type="NCBI Taxonomy" id="330485"/>
    <lineage>
        <taxon>Eukaryota</taxon>
        <taxon>Viridiplantae</taxon>
        <taxon>Chlorophyta</taxon>
        <taxon>core chlorophytes</taxon>
        <taxon>Chlorophyceae</taxon>
        <taxon>CS clade</taxon>
        <taxon>Chlamydomonadales</taxon>
        <taxon>Volvocaceae</taxon>
        <taxon>Pleodorina</taxon>
    </lineage>
</organism>
<evidence type="ECO:0000256" key="4">
    <source>
        <dbReference type="ARBA" id="ARBA00022801"/>
    </source>
</evidence>